<gene>
    <name evidence="1" type="ORF">Amon02_000927600</name>
</gene>
<proteinExistence type="predicted"/>
<accession>A0ACB5TQW8</accession>
<sequence>MSTPLSNSSHALIQQQLHAQLPHHLKLLILQQRNVLFNFSNNDDTDTHICPCPLCHNPQVVFHANLPYFDQQSSAIIAHFTIVHGDNFNDILSPHFQQFSQLPTLVKFLNWQIQLSANDESVIHSNALPCEVTSVVENNNNNHIINQGEGDKITPSHQNQQHQQQLQKQPQQQQQQSTPPHSELQRQDTASDTNLNPSSSALHLFDSADDSEFGSLLGDINNHENGKNGDLSHGKLDDDMGVDSPLLEQLVSSCSTSDLQDYSPYLEPHDPGQNSTVNTPADSNMNRDFLSTNNNNNSNEFFHQPSFTSTNSSTSSLPQPQSHTQSVKSESPNLRPRHVTF</sequence>
<dbReference type="EMBL" id="BSXS01008658">
    <property type="protein sequence ID" value="GME93245.1"/>
    <property type="molecule type" value="Genomic_DNA"/>
</dbReference>
<name>A0ACB5TQW8_AMBMO</name>
<protein>
    <submittedName>
        <fullName evidence="1">Unnamed protein product</fullName>
    </submittedName>
</protein>
<evidence type="ECO:0000313" key="1">
    <source>
        <dbReference type="EMBL" id="GME93245.1"/>
    </source>
</evidence>
<evidence type="ECO:0000313" key="2">
    <source>
        <dbReference type="Proteomes" id="UP001165064"/>
    </source>
</evidence>
<organism evidence="1 2">
    <name type="scientific">Ambrosiozyma monospora</name>
    <name type="common">Yeast</name>
    <name type="synonym">Endomycopsis monosporus</name>
    <dbReference type="NCBI Taxonomy" id="43982"/>
    <lineage>
        <taxon>Eukaryota</taxon>
        <taxon>Fungi</taxon>
        <taxon>Dikarya</taxon>
        <taxon>Ascomycota</taxon>
        <taxon>Saccharomycotina</taxon>
        <taxon>Pichiomycetes</taxon>
        <taxon>Pichiales</taxon>
        <taxon>Pichiaceae</taxon>
        <taxon>Ambrosiozyma</taxon>
    </lineage>
</organism>
<dbReference type="Proteomes" id="UP001165064">
    <property type="component" value="Unassembled WGS sequence"/>
</dbReference>
<reference evidence="1" key="1">
    <citation type="submission" date="2023-04" db="EMBL/GenBank/DDBJ databases">
        <title>Ambrosiozyma monospora NBRC 10751.</title>
        <authorList>
            <person name="Ichikawa N."/>
            <person name="Sato H."/>
            <person name="Tonouchi N."/>
        </authorList>
    </citation>
    <scope>NUCLEOTIDE SEQUENCE</scope>
    <source>
        <strain evidence="1">NBRC 10751</strain>
    </source>
</reference>
<keyword evidence="2" id="KW-1185">Reference proteome</keyword>
<comment type="caution">
    <text evidence="1">The sequence shown here is derived from an EMBL/GenBank/DDBJ whole genome shotgun (WGS) entry which is preliminary data.</text>
</comment>